<comment type="caution">
    <text evidence="3">The sequence shown here is derived from an EMBL/GenBank/DDBJ whole genome shotgun (WGS) entry which is preliminary data.</text>
</comment>
<accession>A0A4R9KAT8</accession>
<keyword evidence="2" id="KW-0732">Signal</keyword>
<sequence>MKRLILSGALILLFAVSISAQPGPGQGERPHREDPCKSERQTYCKDARPGPETHNCLKENLSKLSETCKTHINDMIVRMEKVKAACAEDEEKYCKNVEQGRGHMRCLKENENKISAACKAALPPPPPRM</sequence>
<evidence type="ECO:0000313" key="3">
    <source>
        <dbReference type="EMBL" id="TGL63814.1"/>
    </source>
</evidence>
<dbReference type="OrthoDB" id="328909at2"/>
<dbReference type="AlphaFoldDB" id="A0A4R9KAT8"/>
<proteinExistence type="predicted"/>
<dbReference type="EMBL" id="RQGF01000011">
    <property type="protein sequence ID" value="TGL63814.1"/>
    <property type="molecule type" value="Genomic_DNA"/>
</dbReference>
<reference evidence="3" key="1">
    <citation type="journal article" date="2019" name="PLoS Negl. Trop. Dis.">
        <title>Revisiting the worldwide diversity of Leptospira species in the environment.</title>
        <authorList>
            <person name="Vincent A.T."/>
            <person name="Schiettekatte O."/>
            <person name="Bourhy P."/>
            <person name="Veyrier F.J."/>
            <person name="Picardeau M."/>
        </authorList>
    </citation>
    <scope>NUCLEOTIDE SEQUENCE [LARGE SCALE GENOMIC DNA]</scope>
    <source>
        <strain evidence="3">201702455</strain>
    </source>
</reference>
<feature type="signal peptide" evidence="2">
    <location>
        <begin position="1"/>
        <end position="20"/>
    </location>
</feature>
<evidence type="ECO:0008006" key="5">
    <source>
        <dbReference type="Google" id="ProtNLM"/>
    </source>
</evidence>
<keyword evidence="4" id="KW-1185">Reference proteome</keyword>
<evidence type="ECO:0000256" key="2">
    <source>
        <dbReference type="SAM" id="SignalP"/>
    </source>
</evidence>
<protein>
    <recommendedName>
        <fullName evidence="5">Cys-rich protein</fullName>
    </recommendedName>
</protein>
<evidence type="ECO:0000256" key="1">
    <source>
        <dbReference type="SAM" id="MobiDB-lite"/>
    </source>
</evidence>
<dbReference type="Proteomes" id="UP000297762">
    <property type="component" value="Unassembled WGS sequence"/>
</dbReference>
<feature type="compositionally biased region" description="Basic and acidic residues" evidence="1">
    <location>
        <begin position="28"/>
        <end position="44"/>
    </location>
</feature>
<evidence type="ECO:0000313" key="4">
    <source>
        <dbReference type="Proteomes" id="UP000297762"/>
    </source>
</evidence>
<organism evidence="3 4">
    <name type="scientific">Leptospira sarikeiensis</name>
    <dbReference type="NCBI Taxonomy" id="2484943"/>
    <lineage>
        <taxon>Bacteria</taxon>
        <taxon>Pseudomonadati</taxon>
        <taxon>Spirochaetota</taxon>
        <taxon>Spirochaetia</taxon>
        <taxon>Leptospirales</taxon>
        <taxon>Leptospiraceae</taxon>
        <taxon>Leptospira</taxon>
    </lineage>
</organism>
<feature type="chain" id="PRO_5020424082" description="Cys-rich protein" evidence="2">
    <location>
        <begin position="21"/>
        <end position="129"/>
    </location>
</feature>
<feature type="region of interest" description="Disordered" evidence="1">
    <location>
        <begin position="21"/>
        <end position="44"/>
    </location>
</feature>
<gene>
    <name evidence="3" type="ORF">EHQ64_04325</name>
</gene>
<name>A0A4R9KAT8_9LEPT</name>